<dbReference type="Proteomes" id="UP000006672">
    <property type="component" value="Unassembled WGS sequence"/>
</dbReference>
<reference evidence="1 3" key="1">
    <citation type="journal article" date="2007" name="Science">
        <title>Draft genome of the filarial nematode parasite Brugia malayi.</title>
        <authorList>
            <person name="Ghedin E."/>
            <person name="Wang S."/>
            <person name="Spiro D."/>
            <person name="Caler E."/>
            <person name="Zhao Q."/>
            <person name="Crabtree J."/>
            <person name="Allen J.E."/>
            <person name="Delcher A.L."/>
            <person name="Guiliano D.B."/>
            <person name="Miranda-Saavedra D."/>
            <person name="Angiuoli S.V."/>
            <person name="Creasy T."/>
            <person name="Amedeo P."/>
            <person name="Haas B."/>
            <person name="El-Sayed N.M."/>
            <person name="Wortman J.R."/>
            <person name="Feldblyum T."/>
            <person name="Tallon L."/>
            <person name="Schatz M."/>
            <person name="Shumway M."/>
            <person name="Koo H."/>
            <person name="Salzberg S.L."/>
            <person name="Schobel S."/>
            <person name="Pertea M."/>
            <person name="Pop M."/>
            <person name="White O."/>
            <person name="Barton G.J."/>
            <person name="Carlow C.K."/>
            <person name="Crawford M.J."/>
            <person name="Daub J."/>
            <person name="Dimmic M.W."/>
            <person name="Estes C.F."/>
            <person name="Foster J.M."/>
            <person name="Ganatra M."/>
            <person name="Gregory W.F."/>
            <person name="Johnson N.M."/>
            <person name="Jin J."/>
            <person name="Komuniecki R."/>
            <person name="Korf I."/>
            <person name="Kumar S."/>
            <person name="Laney S."/>
            <person name="Li B.W."/>
            <person name="Li W."/>
            <person name="Lindblom T.H."/>
            <person name="Lustigman S."/>
            <person name="Ma D."/>
            <person name="Maina C.V."/>
            <person name="Martin D.M."/>
            <person name="McCarter J.P."/>
            <person name="McReynolds L."/>
            <person name="Mitreva M."/>
            <person name="Nutman T.B."/>
            <person name="Parkinson J."/>
            <person name="Peregrin-Alvarez J.M."/>
            <person name="Poole C."/>
            <person name="Ren Q."/>
            <person name="Saunders L."/>
            <person name="Sluder A.E."/>
            <person name="Smith K."/>
            <person name="Stanke M."/>
            <person name="Unnasch T.R."/>
            <person name="Ware J."/>
            <person name="Wei A.D."/>
            <person name="Weil G."/>
            <person name="Williams D.J."/>
            <person name="Zhang Y."/>
            <person name="Williams S.A."/>
            <person name="Fraser-Liggett C."/>
            <person name="Slatko B."/>
            <person name="Blaxter M.L."/>
            <person name="Scott A.L."/>
        </authorList>
    </citation>
    <scope>NUCLEOTIDE SEQUENCE</scope>
    <source>
        <strain evidence="1 3">FR3</strain>
    </source>
</reference>
<accession>A0A4E9FMX5</accession>
<dbReference type="AlphaFoldDB" id="A0A0K0IMN7"/>
<organism evidence="1">
    <name type="scientific">Brugia malayi</name>
    <name type="common">Filarial nematode worm</name>
    <dbReference type="NCBI Taxonomy" id="6279"/>
    <lineage>
        <taxon>Eukaryota</taxon>
        <taxon>Metazoa</taxon>
        <taxon>Ecdysozoa</taxon>
        <taxon>Nematoda</taxon>
        <taxon>Chromadorea</taxon>
        <taxon>Rhabditida</taxon>
        <taxon>Spirurina</taxon>
        <taxon>Spiruromorpha</taxon>
        <taxon>Filarioidea</taxon>
        <taxon>Onchocercidae</taxon>
        <taxon>Brugia</taxon>
    </lineage>
</organism>
<dbReference type="CTD" id="66057433"/>
<reference evidence="1" key="2">
    <citation type="submission" date="2012-12" db="EMBL/GenBank/DDBJ databases">
        <authorList>
            <person name="Gao Y.W."/>
            <person name="Fan S.T."/>
            <person name="Sun H.T."/>
            <person name="Wang Z."/>
            <person name="Gao X.L."/>
            <person name="Li Y.G."/>
            <person name="Wang T.C."/>
            <person name="Zhang K."/>
            <person name="Xu W.W."/>
            <person name="Yu Z.J."/>
            <person name="Xia X.Z."/>
        </authorList>
    </citation>
    <scope>NUCLEOTIDE SEQUENCE</scope>
    <source>
        <strain evidence="1">FR3</strain>
    </source>
</reference>
<evidence type="ECO:0000313" key="1">
    <source>
        <dbReference type="EMBL" id="CDQ02244.1"/>
    </source>
</evidence>
<evidence type="ECO:0000313" key="4">
    <source>
        <dbReference type="WBParaSite" id="Bm1027.1"/>
    </source>
</evidence>
<evidence type="ECO:0000313" key="2">
    <source>
        <dbReference type="EMBL" id="VIO96310.1"/>
    </source>
</evidence>
<reference evidence="4" key="4">
    <citation type="submission" date="2019-12" db="UniProtKB">
        <authorList>
            <consortium name="WormBaseParasite"/>
        </authorList>
    </citation>
    <scope>IDENTIFICATION</scope>
</reference>
<dbReference type="GeneID" id="66057433"/>
<dbReference type="WormBase" id="Bm1027">
    <property type="protein sequence ID" value="BM37813"/>
    <property type="gene ID" value="WBGene00221288"/>
</dbReference>
<accession>A0A0K0IMN7</accession>
<dbReference type="EMBL" id="LN857024">
    <property type="protein sequence ID" value="CDQ02244.1"/>
    <property type="molecule type" value="Genomic_DNA"/>
</dbReference>
<gene>
    <name evidence="1 4 5" type="ORF">Bm1027</name>
    <name evidence="2" type="ORF">BM_BM1027</name>
    <name evidence="1" type="ORF">BM_Bm1027</name>
</gene>
<keyword evidence="3" id="KW-1185">Reference proteome</keyword>
<sequence>MMRREQKIMNLKNIFLNHLQFEFKCRRCQGRTYCICKKS</sequence>
<dbReference type="EMBL" id="CAAKNF010000194">
    <property type="protein sequence ID" value="VIO96310.1"/>
    <property type="molecule type" value="Genomic_DNA"/>
</dbReference>
<dbReference type="RefSeq" id="XP_042936263.1">
    <property type="nucleotide sequence ID" value="XM_043080329.1"/>
</dbReference>
<dbReference type="KEGG" id="bmy:BM_BM1027"/>
<proteinExistence type="predicted"/>
<protein>
    <submittedName>
        <fullName evidence="1 4">Bm1027</fullName>
    </submittedName>
</protein>
<evidence type="ECO:0000313" key="5">
    <source>
        <dbReference type="WormBase" id="Bm1027"/>
    </source>
</evidence>
<dbReference type="WBParaSite" id="Bm1027.1">
    <property type="protein sequence ID" value="Bm1027.1"/>
    <property type="gene ID" value="WBGene00221288"/>
</dbReference>
<evidence type="ECO:0000313" key="3">
    <source>
        <dbReference type="Proteomes" id="UP000006672"/>
    </source>
</evidence>
<reference evidence="2" key="3">
    <citation type="submission" date="2019-04" db="EMBL/GenBank/DDBJ databases">
        <authorList>
            <person name="Howe K."/>
            <person name="Paulini M."/>
            <person name="Williams G."/>
        </authorList>
    </citation>
    <scope>NUCLEOTIDE SEQUENCE [LARGE SCALE GENOMIC DNA]</scope>
    <source>
        <strain evidence="2">FR3</strain>
    </source>
</reference>
<name>A0A0K0IMN7_BRUMA</name>